<feature type="transmembrane region" description="Helical" evidence="1">
    <location>
        <begin position="221"/>
        <end position="241"/>
    </location>
</feature>
<comment type="caution">
    <text evidence="2">The sequence shown here is derived from an EMBL/GenBank/DDBJ whole genome shotgun (WGS) entry which is preliminary data.</text>
</comment>
<keyword evidence="3" id="KW-1185">Reference proteome</keyword>
<gene>
    <name evidence="2" type="ORF">KC207_16040</name>
</gene>
<protein>
    <submittedName>
        <fullName evidence="2">DUF368 domain-containing protein</fullName>
    </submittedName>
</protein>
<feature type="transmembrane region" description="Helical" evidence="1">
    <location>
        <begin position="175"/>
        <end position="193"/>
    </location>
</feature>
<sequence length="326" mass="33701">MTDPAASPARTDVPTRSRKVAPLDVLRGFLIGMAELVPGVSGGTVALVTGVYEQLIASASHVVGAARMLVTGPDRLRSAREELRRTDWWLIVPVLVGMGLAVVTMAGVMTSFVGGHPELARGLFLGLVAASIAVPVRMLPPGTRPLAVDLVVVAAAVALAWLLIGLAAGGGSLDAAPPVVFLVAAIAVCALVVPGVSGSFFLLAVGLYTVTLAAVDERDLGYIAVFALGAVAGLASFVQLLRWLLVRHRRTTLLVMTGLMIGSLRALWPWQSGGDEEVDGPGSLVAPYAPVLGPVLLALLGVAVVGVLVAVEIRSERRAAERSDTH</sequence>
<dbReference type="AlphaFoldDB" id="A0A941DEF7"/>
<dbReference type="PANTHER" id="PTHR37308:SF1">
    <property type="entry name" value="POLYPRENYL-PHOSPHATE TRANSPORTER"/>
    <property type="match status" value="1"/>
</dbReference>
<dbReference type="RefSeq" id="WP_211604334.1">
    <property type="nucleotide sequence ID" value="NZ_JAGSNF010000024.1"/>
</dbReference>
<dbReference type="InterPro" id="IPR007163">
    <property type="entry name" value="VCA0040-like"/>
</dbReference>
<accession>A0A941DEF7</accession>
<proteinExistence type="predicted"/>
<dbReference type="EMBL" id="JAGSNF010000024">
    <property type="protein sequence ID" value="MBR7744807.1"/>
    <property type="molecule type" value="Genomic_DNA"/>
</dbReference>
<evidence type="ECO:0000313" key="3">
    <source>
        <dbReference type="Proteomes" id="UP000677016"/>
    </source>
</evidence>
<organism evidence="2 3">
    <name type="scientific">Phycicoccus avicenniae</name>
    <dbReference type="NCBI Taxonomy" id="2828860"/>
    <lineage>
        <taxon>Bacteria</taxon>
        <taxon>Bacillati</taxon>
        <taxon>Actinomycetota</taxon>
        <taxon>Actinomycetes</taxon>
        <taxon>Micrococcales</taxon>
        <taxon>Intrasporangiaceae</taxon>
        <taxon>Phycicoccus</taxon>
    </lineage>
</organism>
<evidence type="ECO:0000256" key="1">
    <source>
        <dbReference type="SAM" id="Phobius"/>
    </source>
</evidence>
<feature type="transmembrane region" description="Helical" evidence="1">
    <location>
        <begin position="88"/>
        <end position="113"/>
    </location>
</feature>
<evidence type="ECO:0000313" key="2">
    <source>
        <dbReference type="EMBL" id="MBR7744807.1"/>
    </source>
</evidence>
<dbReference type="Pfam" id="PF04018">
    <property type="entry name" value="VCA0040-like"/>
    <property type="match status" value="1"/>
</dbReference>
<keyword evidence="1" id="KW-0472">Membrane</keyword>
<name>A0A941DEF7_9MICO</name>
<feature type="transmembrane region" description="Helical" evidence="1">
    <location>
        <begin position="291"/>
        <end position="313"/>
    </location>
</feature>
<dbReference type="Proteomes" id="UP000677016">
    <property type="component" value="Unassembled WGS sequence"/>
</dbReference>
<feature type="transmembrane region" description="Helical" evidence="1">
    <location>
        <begin position="253"/>
        <end position="271"/>
    </location>
</feature>
<reference evidence="2" key="1">
    <citation type="submission" date="2021-04" db="EMBL/GenBank/DDBJ databases">
        <title>Phycicoccus avicenniae sp. nov., a novel endophytic actinomycetes isolated from branch of Avicennia mariana.</title>
        <authorList>
            <person name="Tuo L."/>
        </authorList>
    </citation>
    <scope>NUCLEOTIDE SEQUENCE</scope>
    <source>
        <strain evidence="2">BSK3Z-2</strain>
    </source>
</reference>
<feature type="transmembrane region" description="Helical" evidence="1">
    <location>
        <begin position="146"/>
        <end position="169"/>
    </location>
</feature>
<keyword evidence="1" id="KW-0812">Transmembrane</keyword>
<dbReference type="PANTHER" id="PTHR37308">
    <property type="entry name" value="INTEGRAL MEMBRANE PROTEIN"/>
    <property type="match status" value="1"/>
</dbReference>
<keyword evidence="1" id="KW-1133">Transmembrane helix</keyword>